<evidence type="ECO:0000313" key="2">
    <source>
        <dbReference type="EMBL" id="TDH64096.1"/>
    </source>
</evidence>
<keyword evidence="3" id="KW-1185">Reference proteome</keyword>
<dbReference type="EMBL" id="SMSJ01000003">
    <property type="protein sequence ID" value="TDH64096.1"/>
    <property type="molecule type" value="Genomic_DNA"/>
</dbReference>
<dbReference type="Gene3D" id="3.40.190.150">
    <property type="entry name" value="Bordetella uptake gene, domain 1"/>
    <property type="match status" value="1"/>
</dbReference>
<dbReference type="PIRSF" id="PIRSF017082">
    <property type="entry name" value="YflP"/>
    <property type="match status" value="1"/>
</dbReference>
<dbReference type="Gene3D" id="3.40.190.10">
    <property type="entry name" value="Periplasmic binding protein-like II"/>
    <property type="match status" value="1"/>
</dbReference>
<proteinExistence type="inferred from homology"/>
<accession>A0A4R5QLF8</accession>
<dbReference type="PANTHER" id="PTHR42928">
    <property type="entry name" value="TRICARBOXYLATE-BINDING PROTEIN"/>
    <property type="match status" value="1"/>
</dbReference>
<comment type="similarity">
    <text evidence="1">Belongs to the UPF0065 (bug) family.</text>
</comment>
<dbReference type="InterPro" id="IPR042100">
    <property type="entry name" value="Bug_dom1"/>
</dbReference>
<gene>
    <name evidence="2" type="ORF">E2C06_04210</name>
</gene>
<dbReference type="OrthoDB" id="7250553at2"/>
<dbReference type="Proteomes" id="UP000295096">
    <property type="component" value="Unassembled WGS sequence"/>
</dbReference>
<sequence length="281" mass="28609">MDAAARIVAQALAPLLGQQVVVDNRSGAGGSVGIDAVAKAAPDGLTLALGSTGAVAVNVSLIPTLSYDPRRDLAAVGMVSGVPSLLVVRPGLPVRDMARLLALVRQKPGGLTFASTGPGGTPHLASELLKLRAGLDIVHVAYRGAAPAITALLGNEVDMAFLDLSVLLPHVRDGALRPLALAAAARAPALPEVPTVAEAGIAGVEVENWYAVMAPARIPADRLAVLSAALRDALAQPETAARFTAQGARVIGGTPAEAAAFIAAEIDRWGEVVRRADIRPD</sequence>
<protein>
    <submittedName>
        <fullName evidence="2">Tripartite tricarboxylate transporter substrate binding protein</fullName>
    </submittedName>
</protein>
<evidence type="ECO:0000313" key="3">
    <source>
        <dbReference type="Proteomes" id="UP000295096"/>
    </source>
</evidence>
<evidence type="ECO:0000256" key="1">
    <source>
        <dbReference type="ARBA" id="ARBA00006987"/>
    </source>
</evidence>
<reference evidence="2 3" key="1">
    <citation type="journal article" date="2016" name="J. Microbiol.">
        <title>Dankookia rubra gen. nov., sp. nov., an alphaproteobacterium isolated from sediment of a shallow stream.</title>
        <authorList>
            <person name="Kim W.H."/>
            <person name="Kim D.H."/>
            <person name="Kang K."/>
            <person name="Ahn T.Y."/>
        </authorList>
    </citation>
    <scope>NUCLEOTIDE SEQUENCE [LARGE SCALE GENOMIC DNA]</scope>
    <source>
        <strain evidence="2 3">JCM30602</strain>
    </source>
</reference>
<dbReference type="Pfam" id="PF03401">
    <property type="entry name" value="TctC"/>
    <property type="match status" value="1"/>
</dbReference>
<dbReference type="PANTHER" id="PTHR42928:SF5">
    <property type="entry name" value="BLR1237 PROTEIN"/>
    <property type="match status" value="1"/>
</dbReference>
<name>A0A4R5QLF8_9PROT</name>
<organism evidence="2 3">
    <name type="scientific">Dankookia rubra</name>
    <dbReference type="NCBI Taxonomy" id="1442381"/>
    <lineage>
        <taxon>Bacteria</taxon>
        <taxon>Pseudomonadati</taxon>
        <taxon>Pseudomonadota</taxon>
        <taxon>Alphaproteobacteria</taxon>
        <taxon>Acetobacterales</taxon>
        <taxon>Roseomonadaceae</taxon>
        <taxon>Dankookia</taxon>
    </lineage>
</organism>
<dbReference type="SUPFAM" id="SSF53850">
    <property type="entry name" value="Periplasmic binding protein-like II"/>
    <property type="match status" value="1"/>
</dbReference>
<dbReference type="AlphaFoldDB" id="A0A4R5QLF8"/>
<comment type="caution">
    <text evidence="2">The sequence shown here is derived from an EMBL/GenBank/DDBJ whole genome shotgun (WGS) entry which is preliminary data.</text>
</comment>
<dbReference type="InterPro" id="IPR005064">
    <property type="entry name" value="BUG"/>
</dbReference>